<feature type="domain" description="Sigma-54 factor interaction" evidence="6">
    <location>
        <begin position="419"/>
        <end position="509"/>
    </location>
</feature>
<dbReference type="GO" id="GO:0006355">
    <property type="term" value="P:regulation of DNA-templated transcription"/>
    <property type="evidence" value="ECO:0007669"/>
    <property type="project" value="InterPro"/>
</dbReference>
<evidence type="ECO:0000256" key="1">
    <source>
        <dbReference type="ARBA" id="ARBA00022741"/>
    </source>
</evidence>
<dbReference type="PANTHER" id="PTHR32071">
    <property type="entry name" value="TRANSCRIPTIONAL REGULATORY PROTEIN"/>
    <property type="match status" value="1"/>
</dbReference>
<keyword evidence="3" id="KW-0805">Transcription regulation</keyword>
<dbReference type="Gene3D" id="1.10.8.60">
    <property type="match status" value="1"/>
</dbReference>
<dbReference type="GO" id="GO:0043565">
    <property type="term" value="F:sequence-specific DNA binding"/>
    <property type="evidence" value="ECO:0007669"/>
    <property type="project" value="InterPro"/>
</dbReference>
<accession>A0A7G7MCC9</accession>
<name>A0A7G7MCC9_9PSEU</name>
<dbReference type="GO" id="GO:0005524">
    <property type="term" value="F:ATP binding"/>
    <property type="evidence" value="ECO:0007669"/>
    <property type="project" value="UniProtKB-KW"/>
</dbReference>
<dbReference type="SUPFAM" id="SSF46689">
    <property type="entry name" value="Homeodomain-like"/>
    <property type="match status" value="1"/>
</dbReference>
<keyword evidence="5" id="KW-0804">Transcription</keyword>
<dbReference type="InterPro" id="IPR029016">
    <property type="entry name" value="GAF-like_dom_sf"/>
</dbReference>
<dbReference type="Gene3D" id="3.30.450.40">
    <property type="match status" value="1"/>
</dbReference>
<evidence type="ECO:0000313" key="7">
    <source>
        <dbReference type="EMBL" id="QNG50440.1"/>
    </source>
</evidence>
<evidence type="ECO:0000256" key="4">
    <source>
        <dbReference type="ARBA" id="ARBA00023125"/>
    </source>
</evidence>
<dbReference type="Pfam" id="PF01590">
    <property type="entry name" value="GAF"/>
    <property type="match status" value="1"/>
</dbReference>
<dbReference type="EMBL" id="CP060131">
    <property type="protein sequence ID" value="QNG50440.1"/>
    <property type="molecule type" value="Genomic_DNA"/>
</dbReference>
<reference evidence="7 8" key="1">
    <citation type="submission" date="2020-08" db="EMBL/GenBank/DDBJ databases">
        <authorList>
            <person name="Mo P."/>
        </authorList>
    </citation>
    <scope>NUCLEOTIDE SEQUENCE [LARGE SCALE GENOMIC DNA]</scope>
    <source>
        <strain evidence="7 8">CGMCC 4.1532</strain>
    </source>
</reference>
<evidence type="ECO:0000256" key="3">
    <source>
        <dbReference type="ARBA" id="ARBA00023015"/>
    </source>
</evidence>
<dbReference type="InterPro" id="IPR002078">
    <property type="entry name" value="Sigma_54_int"/>
</dbReference>
<gene>
    <name evidence="7" type="ORF">H6H00_19640</name>
</gene>
<dbReference type="InterPro" id="IPR003018">
    <property type="entry name" value="GAF"/>
</dbReference>
<keyword evidence="1" id="KW-0547">Nucleotide-binding</keyword>
<dbReference type="Proteomes" id="UP000515728">
    <property type="component" value="Chromosome"/>
</dbReference>
<keyword evidence="4" id="KW-0238">DNA-binding</keyword>
<dbReference type="Gene3D" id="1.10.10.60">
    <property type="entry name" value="Homeodomain-like"/>
    <property type="match status" value="1"/>
</dbReference>
<keyword evidence="2" id="KW-0067">ATP-binding</keyword>
<dbReference type="PRINTS" id="PR01590">
    <property type="entry name" value="HTHFIS"/>
</dbReference>
<dbReference type="InterPro" id="IPR027417">
    <property type="entry name" value="P-loop_NTPase"/>
</dbReference>
<keyword evidence="8" id="KW-1185">Reference proteome</keyword>
<dbReference type="SUPFAM" id="SSF52540">
    <property type="entry name" value="P-loop containing nucleoside triphosphate hydrolases"/>
    <property type="match status" value="1"/>
</dbReference>
<evidence type="ECO:0000313" key="8">
    <source>
        <dbReference type="Proteomes" id="UP000515728"/>
    </source>
</evidence>
<evidence type="ECO:0000256" key="5">
    <source>
        <dbReference type="ARBA" id="ARBA00023163"/>
    </source>
</evidence>
<evidence type="ECO:0000256" key="2">
    <source>
        <dbReference type="ARBA" id="ARBA00022840"/>
    </source>
</evidence>
<dbReference type="PROSITE" id="PS50045">
    <property type="entry name" value="SIGMA54_INTERACT_4"/>
    <property type="match status" value="1"/>
</dbReference>
<dbReference type="Pfam" id="PF02954">
    <property type="entry name" value="HTH_8"/>
    <property type="match status" value="1"/>
</dbReference>
<dbReference type="Pfam" id="PF25601">
    <property type="entry name" value="AAA_lid_14"/>
    <property type="match status" value="1"/>
</dbReference>
<dbReference type="InterPro" id="IPR002197">
    <property type="entry name" value="HTH_Fis"/>
</dbReference>
<evidence type="ECO:0000259" key="6">
    <source>
        <dbReference type="PROSITE" id="PS50045"/>
    </source>
</evidence>
<dbReference type="RefSeq" id="WP_185717202.1">
    <property type="nucleotide sequence ID" value="NZ_BAAAWI010000001.1"/>
</dbReference>
<sequence length="586" mass="63020">MRAVHHARELLDGAAAHMPEKAGAVRPVVYDSWKRSKLQGLDPDSVAPGYYPEIELDSYLTRVVAPLVERRRGALDAAMCALSLTDQDGRLLRRWVPNTSFAGRLDSLSVLPRFSVAESHVGTTSAISLLSGTPVLVRGPEHFSEVFHALSCAGAPIVHPVTRRIVGSIDLTCRLEDTSPFVLSWVVELAADVQRALRDSASRRERLLLDSYLAHNRDARHPLVTLDRNTIITNAAAARLIGGMDQAVLWEHASRAIGESATAARSVVLADGTRVSIETRPVTDGPDVVGAVLKIKQESAREPSRRTARPATPLSGLVGHSARWTALCAQAARIGPVDRLLVVGEQGSGRAAVARSLAQPGPVRLLDAAQAGSSGHERWLRDVETELDGPDENLVLRHVDLLDPALAQATDAALRRRPTGRQVFATSEVGPIAAGRRNPLLDTFVDVLEVPPLRDRLDDLPTLLAALTARSVGDGPVVRWMPDGVQALSRLDWPGNVASLDALVRGLVARCRTGYIGARDLPADVAARASRRPLAMLEQAEAQAIMRALQDAGGNKHRAAESLGIARSTLYRKVRALGLDLSTTAF</sequence>
<dbReference type="InterPro" id="IPR058031">
    <property type="entry name" value="AAA_lid_NorR"/>
</dbReference>
<dbReference type="AlphaFoldDB" id="A0A7G7MCC9"/>
<proteinExistence type="predicted"/>
<organism evidence="7 8">
    <name type="scientific">Pseudonocardia petroleophila</name>
    <dbReference type="NCBI Taxonomy" id="37331"/>
    <lineage>
        <taxon>Bacteria</taxon>
        <taxon>Bacillati</taxon>
        <taxon>Actinomycetota</taxon>
        <taxon>Actinomycetes</taxon>
        <taxon>Pseudonocardiales</taxon>
        <taxon>Pseudonocardiaceae</taxon>
        <taxon>Pseudonocardia</taxon>
    </lineage>
</organism>
<protein>
    <submittedName>
        <fullName evidence="7">Fis family transcriptional regulator</fullName>
    </submittedName>
</protein>
<dbReference type="KEGG" id="ppel:H6H00_19640"/>
<dbReference type="InterPro" id="IPR009057">
    <property type="entry name" value="Homeodomain-like_sf"/>
</dbReference>